<evidence type="ECO:0000256" key="2">
    <source>
        <dbReference type="ARBA" id="ARBA00022692"/>
    </source>
</evidence>
<evidence type="ECO:0000313" key="10">
    <source>
        <dbReference type="Proteomes" id="UP000268033"/>
    </source>
</evidence>
<feature type="transmembrane region" description="Helical" evidence="5">
    <location>
        <begin position="367"/>
        <end position="383"/>
    </location>
</feature>
<evidence type="ECO:0000259" key="6">
    <source>
        <dbReference type="Pfam" id="PF04932"/>
    </source>
</evidence>
<gene>
    <name evidence="9" type="ORF">EDC28_1092</name>
</gene>
<feature type="domain" description="Protein glycosylation ligase" evidence="8">
    <location>
        <begin position="162"/>
        <end position="185"/>
    </location>
</feature>
<evidence type="ECO:0000259" key="7">
    <source>
        <dbReference type="Pfam" id="PF11846"/>
    </source>
</evidence>
<keyword evidence="2 5" id="KW-0812">Transmembrane</keyword>
<evidence type="ECO:0000256" key="4">
    <source>
        <dbReference type="ARBA" id="ARBA00023136"/>
    </source>
</evidence>
<feature type="transmembrane region" description="Helical" evidence="5">
    <location>
        <begin position="223"/>
        <end position="239"/>
    </location>
</feature>
<feature type="transmembrane region" description="Helical" evidence="5">
    <location>
        <begin position="389"/>
        <end position="408"/>
    </location>
</feature>
<evidence type="ECO:0000259" key="8">
    <source>
        <dbReference type="Pfam" id="PF15864"/>
    </source>
</evidence>
<feature type="domain" description="Virulence factor membrane-bound polymerase C-terminal" evidence="7">
    <location>
        <begin position="376"/>
        <end position="556"/>
    </location>
</feature>
<feature type="transmembrane region" description="Helical" evidence="5">
    <location>
        <begin position="32"/>
        <end position="57"/>
    </location>
</feature>
<dbReference type="Pfam" id="PF11846">
    <property type="entry name" value="Wzy_C_2"/>
    <property type="match status" value="1"/>
</dbReference>
<comment type="subcellular location">
    <subcellularLocation>
        <location evidence="1">Membrane</location>
        <topology evidence="1">Multi-pass membrane protein</topology>
    </subcellularLocation>
</comment>
<feature type="transmembrane region" description="Helical" evidence="5">
    <location>
        <begin position="338"/>
        <end position="360"/>
    </location>
</feature>
<keyword evidence="10" id="KW-1185">Reference proteome</keyword>
<evidence type="ECO:0000313" key="9">
    <source>
        <dbReference type="EMBL" id="ROQ22517.1"/>
    </source>
</evidence>
<dbReference type="InterPro" id="IPR007016">
    <property type="entry name" value="O-antigen_ligase-rel_domated"/>
</dbReference>
<dbReference type="STRING" id="584787.GCA_001247655_01493"/>
<dbReference type="PANTHER" id="PTHR37422">
    <property type="entry name" value="TEICHURONIC ACID BIOSYNTHESIS PROTEIN TUAE"/>
    <property type="match status" value="1"/>
</dbReference>
<feature type="transmembrane region" description="Helical" evidence="5">
    <location>
        <begin position="168"/>
        <end position="186"/>
    </location>
</feature>
<dbReference type="PANTHER" id="PTHR37422:SF21">
    <property type="entry name" value="EXOQ-LIKE PROTEIN"/>
    <property type="match status" value="1"/>
</dbReference>
<dbReference type="GO" id="GO:0016020">
    <property type="term" value="C:membrane"/>
    <property type="evidence" value="ECO:0007669"/>
    <property type="project" value="UniProtKB-SubCell"/>
</dbReference>
<name>A0A3N1P5V5_9GAMM</name>
<sequence length="569" mass="63197">MDNAQDNKLAWAAFGLLFLFAAHYFQHNLGGYGLQIAFNNTVWVVALLFGTIGVFSAVNRGVWRLPSSWLAYVLLFIVLFLPFAWSQQTGEYAIGRFFGVLGGVFFFVALFQCFDAKRDERTLLFILLCSVGIEALLGTLQLFGWQWLPIGRITGDAIRPQGIFQQPNVFSSYLAMGVAAGLWLLIKHPLPAAKPWQKPMWLGVIYLTLALSGFGLYVTLSRTGILALVGVLLLLLWAPKGENRRALFTALTFIVIGELAGMIFAELSAPIRDGAGVAASSNGRTDIWRVSWALFSEHPFTGVGLGGFEAAYAQQRAVTFAQSGVLALANVDHPHNELLFWAVEGGCLPLFALLAFVGYFIWRLARLGRSGLGYGALLLPFALHSLTEYPFYHSATHWFAFLFLLFLAESRMAQAHEREVKLPYVFKSLSVIGVLVGGLFMVTNLHTIYKLVEVARANKVAKEGDSPLAPLLDIVNPIVFQNHIEHIAMYARLQLALKNHDTKTLQTFIQWGWQFSEHVVRADTFIYMLEAAQALGDKQQEEAIRKRAKWLYPNNPSFDLSASGAAAPR</sequence>
<dbReference type="InterPro" id="IPR051533">
    <property type="entry name" value="WaaL-like"/>
</dbReference>
<feature type="transmembrane region" description="Helical" evidence="5">
    <location>
        <begin position="92"/>
        <end position="111"/>
    </location>
</feature>
<evidence type="ECO:0000256" key="5">
    <source>
        <dbReference type="SAM" id="Phobius"/>
    </source>
</evidence>
<organism evidence="9 10">
    <name type="scientific">Gallaecimonas pentaromativorans</name>
    <dbReference type="NCBI Taxonomy" id="584787"/>
    <lineage>
        <taxon>Bacteria</taxon>
        <taxon>Pseudomonadati</taxon>
        <taxon>Pseudomonadota</taxon>
        <taxon>Gammaproteobacteria</taxon>
        <taxon>Enterobacterales</taxon>
        <taxon>Gallaecimonadaceae</taxon>
        <taxon>Gallaecimonas</taxon>
    </lineage>
</organism>
<feature type="transmembrane region" description="Helical" evidence="5">
    <location>
        <begin position="429"/>
        <end position="449"/>
    </location>
</feature>
<dbReference type="InterPro" id="IPR031726">
    <property type="entry name" value="PglL_A"/>
</dbReference>
<dbReference type="EMBL" id="RJUL01000009">
    <property type="protein sequence ID" value="ROQ22517.1"/>
    <property type="molecule type" value="Genomic_DNA"/>
</dbReference>
<proteinExistence type="predicted"/>
<keyword evidence="4 5" id="KW-0472">Membrane</keyword>
<feature type="transmembrane region" description="Helical" evidence="5">
    <location>
        <begin position="123"/>
        <end position="148"/>
    </location>
</feature>
<feature type="transmembrane region" description="Helical" evidence="5">
    <location>
        <begin position="198"/>
        <end position="217"/>
    </location>
</feature>
<comment type="caution">
    <text evidence="9">The sequence shown here is derived from an EMBL/GenBank/DDBJ whole genome shotgun (WGS) entry which is preliminary data.</text>
</comment>
<dbReference type="Pfam" id="PF04932">
    <property type="entry name" value="Wzy_C"/>
    <property type="match status" value="1"/>
</dbReference>
<dbReference type="Pfam" id="PF15864">
    <property type="entry name" value="PglL_A"/>
    <property type="match status" value="1"/>
</dbReference>
<feature type="domain" description="O-antigen ligase-related" evidence="6">
    <location>
        <begin position="208"/>
        <end position="352"/>
    </location>
</feature>
<feature type="transmembrane region" description="Helical" evidence="5">
    <location>
        <begin position="9"/>
        <end position="26"/>
    </location>
</feature>
<keyword evidence="3 5" id="KW-1133">Transmembrane helix</keyword>
<evidence type="ECO:0000256" key="1">
    <source>
        <dbReference type="ARBA" id="ARBA00004141"/>
    </source>
</evidence>
<accession>A0A3N1P5V5</accession>
<dbReference type="InterPro" id="IPR021797">
    <property type="entry name" value="Wzy_C_2"/>
</dbReference>
<feature type="transmembrane region" description="Helical" evidence="5">
    <location>
        <begin position="246"/>
        <end position="265"/>
    </location>
</feature>
<feature type="transmembrane region" description="Helical" evidence="5">
    <location>
        <begin position="69"/>
        <end position="86"/>
    </location>
</feature>
<evidence type="ECO:0000256" key="3">
    <source>
        <dbReference type="ARBA" id="ARBA00022989"/>
    </source>
</evidence>
<reference evidence="9 10" key="1">
    <citation type="submission" date="2018-11" db="EMBL/GenBank/DDBJ databases">
        <title>Genomic Encyclopedia of Type Strains, Phase IV (KMG-IV): sequencing the most valuable type-strain genomes for metagenomic binning, comparative biology and taxonomic classification.</title>
        <authorList>
            <person name="Goeker M."/>
        </authorList>
    </citation>
    <scope>NUCLEOTIDE SEQUENCE [LARGE SCALE GENOMIC DNA]</scope>
    <source>
        <strain evidence="9 10">DSM 21945</strain>
    </source>
</reference>
<dbReference type="AlphaFoldDB" id="A0A3N1P5V5"/>
<protein>
    <submittedName>
        <fullName evidence="9">O-antigen polymerase</fullName>
    </submittedName>
</protein>
<dbReference type="Proteomes" id="UP000268033">
    <property type="component" value="Unassembled WGS sequence"/>
</dbReference>
<dbReference type="RefSeq" id="WP_123422228.1">
    <property type="nucleotide sequence ID" value="NZ_RJUL01000009.1"/>
</dbReference>